<feature type="domain" description="Peptidase M20 dimerisation" evidence="3">
    <location>
        <begin position="184"/>
        <end position="280"/>
    </location>
</feature>
<dbReference type="PANTHER" id="PTHR11014">
    <property type="entry name" value="PEPTIDASE M20 FAMILY MEMBER"/>
    <property type="match status" value="1"/>
</dbReference>
<comment type="caution">
    <text evidence="4">The sequence shown here is derived from an EMBL/GenBank/DDBJ whole genome shotgun (WGS) entry which is preliminary data.</text>
</comment>
<keyword evidence="5" id="KW-1185">Reference proteome</keyword>
<dbReference type="Gene3D" id="3.40.630.10">
    <property type="entry name" value="Zn peptidases"/>
    <property type="match status" value="1"/>
</dbReference>
<feature type="binding site" evidence="2">
    <location>
        <position position="136"/>
    </location>
    <ligand>
        <name>Mn(2+)</name>
        <dbReference type="ChEBI" id="CHEBI:29035"/>
        <label>2</label>
    </ligand>
</feature>
<organism evidence="4 5">
    <name type="scientific">Caballeronia glathei</name>
    <dbReference type="NCBI Taxonomy" id="60547"/>
    <lineage>
        <taxon>Bacteria</taxon>
        <taxon>Pseudomonadati</taxon>
        <taxon>Pseudomonadota</taxon>
        <taxon>Betaproteobacteria</taxon>
        <taxon>Burkholderiales</taxon>
        <taxon>Burkholderiaceae</taxon>
        <taxon>Caballeronia</taxon>
    </lineage>
</organism>
<evidence type="ECO:0000256" key="1">
    <source>
        <dbReference type="ARBA" id="ARBA00022801"/>
    </source>
</evidence>
<feature type="binding site" evidence="2">
    <location>
        <position position="103"/>
    </location>
    <ligand>
        <name>Mn(2+)</name>
        <dbReference type="ChEBI" id="CHEBI:29035"/>
        <label>2</label>
    </ligand>
</feature>
<feature type="binding site" evidence="2">
    <location>
        <position position="368"/>
    </location>
    <ligand>
        <name>Mn(2+)</name>
        <dbReference type="ChEBI" id="CHEBI:29035"/>
        <label>2</label>
    </ligand>
</feature>
<dbReference type="SUPFAM" id="SSF55031">
    <property type="entry name" value="Bacterial exopeptidase dimerisation domain"/>
    <property type="match status" value="1"/>
</dbReference>
<keyword evidence="1 4" id="KW-0378">Hydrolase</keyword>
<dbReference type="GO" id="GO:0046872">
    <property type="term" value="F:metal ion binding"/>
    <property type="evidence" value="ECO:0007669"/>
    <property type="project" value="UniProtKB-KW"/>
</dbReference>
<evidence type="ECO:0000256" key="2">
    <source>
        <dbReference type="PIRSR" id="PIRSR005962-1"/>
    </source>
</evidence>
<dbReference type="SUPFAM" id="SSF53187">
    <property type="entry name" value="Zn-dependent exopeptidases"/>
    <property type="match status" value="1"/>
</dbReference>
<dbReference type="PIRSF" id="PIRSF005962">
    <property type="entry name" value="Pept_M20D_amidohydro"/>
    <property type="match status" value="1"/>
</dbReference>
<proteinExistence type="predicted"/>
<sequence>MQIIPEIAQSHDEIEAIRRDIHAHPELCYEEERTADLVAQKLESWDIEVTRGLGKTGVVGVLRRGTGKRAIGLRADMDALPIPELNTFAHASQHKNKMHACGHDGHTAMLLGAAKYLAQHRHFDGTVVFIFQPAEEGGGGAKAMIGDGLFTRFPVDAVFALHNWPGMPAGNFGARVGATQASSNEFEIRIKGVGSHAAIPHDGIDPVFTAMQIGTGLQSIMTRNKRPIDAAVLSVTQIRAGHALNVIPDEATLAGTVRTFSVDVLDLIETRMKEIAAATATAYRCTAEVSFVRNYPPTVNTESETRFALGVMQEVAGTEYVDTDVDPTMGAEDFSYMLMERPGCYAYIGNGTGGHREHGHGIGPCMLHNSSYDFNDEVLSLGATYWVRLVEKFLKQA</sequence>
<name>A0A069PNL9_9BURK</name>
<dbReference type="GO" id="GO:0019877">
    <property type="term" value="P:diaminopimelate biosynthetic process"/>
    <property type="evidence" value="ECO:0007669"/>
    <property type="project" value="UniProtKB-ARBA"/>
</dbReference>
<evidence type="ECO:0000313" key="5">
    <source>
        <dbReference type="Proteomes" id="UP000027466"/>
    </source>
</evidence>
<dbReference type="STRING" id="60547.GCA_000751215_04539"/>
<keyword evidence="2" id="KW-0464">Manganese</keyword>
<protein>
    <submittedName>
        <fullName evidence="4">Amidohydrolase</fullName>
    </submittedName>
</protein>
<dbReference type="InterPro" id="IPR002933">
    <property type="entry name" value="Peptidase_M20"/>
</dbReference>
<dbReference type="Gene3D" id="3.30.70.360">
    <property type="match status" value="1"/>
</dbReference>
<dbReference type="InterPro" id="IPR011650">
    <property type="entry name" value="Peptidase_M20_dimer"/>
</dbReference>
<dbReference type="CDD" id="cd05666">
    <property type="entry name" value="M20_Acy1-like"/>
    <property type="match status" value="1"/>
</dbReference>
<comment type="cofactor">
    <cofactor evidence="2">
        <name>Mn(2+)</name>
        <dbReference type="ChEBI" id="CHEBI:29035"/>
    </cofactor>
    <text evidence="2">The Mn(2+) ion enhances activity.</text>
</comment>
<accession>A0A069PNL9</accession>
<dbReference type="PANTHER" id="PTHR11014:SF63">
    <property type="entry name" value="METALLOPEPTIDASE, PUTATIVE (AFU_ORTHOLOGUE AFUA_6G09600)-RELATED"/>
    <property type="match status" value="1"/>
</dbReference>
<dbReference type="NCBIfam" id="TIGR01891">
    <property type="entry name" value="amidohydrolases"/>
    <property type="match status" value="1"/>
</dbReference>
<dbReference type="Pfam" id="PF01546">
    <property type="entry name" value="Peptidase_M20"/>
    <property type="match status" value="1"/>
</dbReference>
<dbReference type="RefSeq" id="WP_035935680.1">
    <property type="nucleotide sequence ID" value="NZ_CADFFX010000002.1"/>
</dbReference>
<gene>
    <name evidence="4" type="ORF">BG61_12990</name>
</gene>
<dbReference type="InterPro" id="IPR036264">
    <property type="entry name" value="Bact_exopeptidase_dim_dom"/>
</dbReference>
<dbReference type="Pfam" id="PF07687">
    <property type="entry name" value="M20_dimer"/>
    <property type="match status" value="1"/>
</dbReference>
<keyword evidence="2" id="KW-0479">Metal-binding</keyword>
<feature type="binding site" evidence="2">
    <location>
        <position position="101"/>
    </location>
    <ligand>
        <name>Mn(2+)</name>
        <dbReference type="ChEBI" id="CHEBI:29035"/>
        <label>2</label>
    </ligand>
</feature>
<dbReference type="GO" id="GO:0050118">
    <property type="term" value="F:N-acetyldiaminopimelate deacetylase activity"/>
    <property type="evidence" value="ECO:0007669"/>
    <property type="project" value="UniProtKB-ARBA"/>
</dbReference>
<dbReference type="InterPro" id="IPR017439">
    <property type="entry name" value="Amidohydrolase"/>
</dbReference>
<feature type="binding site" evidence="2">
    <location>
        <position position="162"/>
    </location>
    <ligand>
        <name>Mn(2+)</name>
        <dbReference type="ChEBI" id="CHEBI:29035"/>
        <label>2</label>
    </ligand>
</feature>
<evidence type="ECO:0000259" key="3">
    <source>
        <dbReference type="Pfam" id="PF07687"/>
    </source>
</evidence>
<dbReference type="EMBL" id="JFHC01000020">
    <property type="protein sequence ID" value="KDR42052.1"/>
    <property type="molecule type" value="Genomic_DNA"/>
</dbReference>
<evidence type="ECO:0000313" key="4">
    <source>
        <dbReference type="EMBL" id="KDR42052.1"/>
    </source>
</evidence>
<dbReference type="FunFam" id="3.30.70.360:FF:000001">
    <property type="entry name" value="N-acetyldiaminopimelate deacetylase"/>
    <property type="match status" value="1"/>
</dbReference>
<reference evidence="4 5" key="1">
    <citation type="submission" date="2014-03" db="EMBL/GenBank/DDBJ databases">
        <title>Draft Genome Sequences of Four Burkholderia Strains.</title>
        <authorList>
            <person name="Liu X.Y."/>
            <person name="Li C.X."/>
            <person name="Xu J.H."/>
        </authorList>
    </citation>
    <scope>NUCLEOTIDE SEQUENCE [LARGE SCALE GENOMIC DNA]</scope>
    <source>
        <strain evidence="4 5">DSM 50014</strain>
    </source>
</reference>
<dbReference type="AlphaFoldDB" id="A0A069PNL9"/>
<dbReference type="Proteomes" id="UP000027466">
    <property type="component" value="Unassembled WGS sequence"/>
</dbReference>